<dbReference type="SMART" id="SM00028">
    <property type="entry name" value="TPR"/>
    <property type="match status" value="4"/>
</dbReference>
<accession>A0A7C4RTU6</accession>
<feature type="domain" description="CHAT" evidence="2">
    <location>
        <begin position="499"/>
        <end position="765"/>
    </location>
</feature>
<dbReference type="InterPro" id="IPR024983">
    <property type="entry name" value="CHAT_dom"/>
</dbReference>
<gene>
    <name evidence="3" type="ORF">ENS29_14105</name>
</gene>
<dbReference type="Gene3D" id="1.25.40.10">
    <property type="entry name" value="Tetratricopeptide repeat domain"/>
    <property type="match status" value="2"/>
</dbReference>
<organism evidence="3">
    <name type="scientific">Desulfatirhabdium butyrativorans</name>
    <dbReference type="NCBI Taxonomy" id="340467"/>
    <lineage>
        <taxon>Bacteria</taxon>
        <taxon>Pseudomonadati</taxon>
        <taxon>Thermodesulfobacteriota</taxon>
        <taxon>Desulfobacteria</taxon>
        <taxon>Desulfobacterales</taxon>
        <taxon>Desulfatirhabdiaceae</taxon>
        <taxon>Desulfatirhabdium</taxon>
    </lineage>
</organism>
<dbReference type="InterPro" id="IPR011990">
    <property type="entry name" value="TPR-like_helical_dom_sf"/>
</dbReference>
<keyword evidence="1" id="KW-0472">Membrane</keyword>
<dbReference type="PANTHER" id="PTHR10098:SF112">
    <property type="entry name" value="SLR0380 PROTEIN"/>
    <property type="match status" value="1"/>
</dbReference>
<reference evidence="3" key="1">
    <citation type="journal article" date="2020" name="mSystems">
        <title>Genome- and Community-Level Interaction Insights into Carbon Utilization and Element Cycling Functions of Hydrothermarchaeota in Hydrothermal Sediment.</title>
        <authorList>
            <person name="Zhou Z."/>
            <person name="Liu Y."/>
            <person name="Xu W."/>
            <person name="Pan J."/>
            <person name="Luo Z.H."/>
            <person name="Li M."/>
        </authorList>
    </citation>
    <scope>NUCLEOTIDE SEQUENCE [LARGE SCALE GENOMIC DNA]</scope>
    <source>
        <strain evidence="3">SpSt-477</strain>
    </source>
</reference>
<sequence>MISHNPPYFPKSLWLLKHIRFFGCPVLVLLVFLESVFAFAMDTASILARYPGERLQAITELTQQAEMANADLQFEKQIQILLEIARIYQSYARYAEAESVLEKALQLARAKKDERMEAWGATYMGIQKLITGNALDAAPYLETGLAKAKELNDRPLIAVCWNHYGLYGLTQQRFEDALSSFEQSIQASSDPALTAMAFINAAKASLFFQPTDRTLILIDKAAQIYKQLPDTEDKIIGLISTGEMFLSLWKDRKIDREKCLSAVYPLFHEALQSAKNLNSHYLLAMAYGSMGFLYEKDGRLAEALNLSRLALWSAQQSGGSSLYRWLWQIGRIHALQDHTDVAIAAYRQAAERLEAVRLDILNRSLTSTTIFRDRFGSLFLELVNLLIHKAHIIADPSSKRNLLLEARDWMEQLKIAELQDYFQDQCVMSYRGSKAKLDNISQNTAILYPIMLPGHTEILLSITGDIYHFSIPIDFSTLTNEINLFRSKLEKRISREYMRPAQRLYDWLIRPIQETLDSNLIQTIVVVPDGLLRSIPFAAMHDGSKFLVQRYALAVTPGLYLTDPKPIDPQGIKVLAMGLSEATQGFPALPYVTKEVAQISELMPGMAFLNKHFLASDIQQRLSEDNYSIVHIASHSYFTGDKDYSYILTYDDRLNIQQLDQCLGIFRFRQKPLEMLTLSACETAVGDDRAALGLAGIAIKAGARSALASLWSIHDQSTSMLVMKFYQELLKPGVSRSQALQSAQMMLMEDERYSHPIYWAPFLLIANWL</sequence>
<dbReference type="InterPro" id="IPR019734">
    <property type="entry name" value="TPR_rpt"/>
</dbReference>
<dbReference type="PANTHER" id="PTHR10098">
    <property type="entry name" value="RAPSYN-RELATED"/>
    <property type="match status" value="1"/>
</dbReference>
<dbReference type="SUPFAM" id="SSF48452">
    <property type="entry name" value="TPR-like"/>
    <property type="match status" value="2"/>
</dbReference>
<dbReference type="Pfam" id="PF12770">
    <property type="entry name" value="CHAT"/>
    <property type="match status" value="1"/>
</dbReference>
<comment type="caution">
    <text evidence="3">The sequence shown here is derived from an EMBL/GenBank/DDBJ whole genome shotgun (WGS) entry which is preliminary data.</text>
</comment>
<protein>
    <submittedName>
        <fullName evidence="3">CHAT domain-containing protein</fullName>
    </submittedName>
</protein>
<keyword evidence="1" id="KW-0812">Transmembrane</keyword>
<dbReference type="Pfam" id="PF13181">
    <property type="entry name" value="TPR_8"/>
    <property type="match status" value="1"/>
</dbReference>
<evidence type="ECO:0000313" key="3">
    <source>
        <dbReference type="EMBL" id="HGU33961.1"/>
    </source>
</evidence>
<name>A0A7C4RTU6_9BACT</name>
<dbReference type="AlphaFoldDB" id="A0A7C4RTU6"/>
<keyword evidence="1" id="KW-1133">Transmembrane helix</keyword>
<dbReference type="EMBL" id="DSUH01000324">
    <property type="protein sequence ID" value="HGU33961.1"/>
    <property type="molecule type" value="Genomic_DNA"/>
</dbReference>
<proteinExistence type="predicted"/>
<evidence type="ECO:0000256" key="1">
    <source>
        <dbReference type="SAM" id="Phobius"/>
    </source>
</evidence>
<feature type="transmembrane region" description="Helical" evidence="1">
    <location>
        <begin position="21"/>
        <end position="41"/>
    </location>
</feature>
<evidence type="ECO:0000259" key="2">
    <source>
        <dbReference type="Pfam" id="PF12770"/>
    </source>
</evidence>